<feature type="region of interest" description="Disordered" evidence="1">
    <location>
        <begin position="282"/>
        <end position="307"/>
    </location>
</feature>
<proteinExistence type="predicted"/>
<dbReference type="AlphaFoldDB" id="A0A2N9J420"/>
<dbReference type="Pfam" id="PF17919">
    <property type="entry name" value="RT_RNaseH_2"/>
    <property type="match status" value="1"/>
</dbReference>
<dbReference type="GO" id="GO:0003676">
    <property type="term" value="F:nucleic acid binding"/>
    <property type="evidence" value="ECO:0007669"/>
    <property type="project" value="InterPro"/>
</dbReference>
<dbReference type="EMBL" id="OIVN01006394">
    <property type="protein sequence ID" value="SPD32236.1"/>
    <property type="molecule type" value="Genomic_DNA"/>
</dbReference>
<dbReference type="GO" id="GO:0004523">
    <property type="term" value="F:RNA-DNA hybrid ribonuclease activity"/>
    <property type="evidence" value="ECO:0007669"/>
    <property type="project" value="InterPro"/>
</dbReference>
<dbReference type="GO" id="GO:0015074">
    <property type="term" value="P:DNA integration"/>
    <property type="evidence" value="ECO:0007669"/>
    <property type="project" value="InterPro"/>
</dbReference>
<reference evidence="3" key="1">
    <citation type="submission" date="2018-02" db="EMBL/GenBank/DDBJ databases">
        <authorList>
            <person name="Cohen D.B."/>
            <person name="Kent A.D."/>
        </authorList>
    </citation>
    <scope>NUCLEOTIDE SEQUENCE</scope>
</reference>
<organism evidence="3">
    <name type="scientific">Fagus sylvatica</name>
    <name type="common">Beechnut</name>
    <dbReference type="NCBI Taxonomy" id="28930"/>
    <lineage>
        <taxon>Eukaryota</taxon>
        <taxon>Viridiplantae</taxon>
        <taxon>Streptophyta</taxon>
        <taxon>Embryophyta</taxon>
        <taxon>Tracheophyta</taxon>
        <taxon>Spermatophyta</taxon>
        <taxon>Magnoliopsida</taxon>
        <taxon>eudicotyledons</taxon>
        <taxon>Gunneridae</taxon>
        <taxon>Pentapetalae</taxon>
        <taxon>rosids</taxon>
        <taxon>fabids</taxon>
        <taxon>Fagales</taxon>
        <taxon>Fagaceae</taxon>
        <taxon>Fagus</taxon>
    </lineage>
</organism>
<dbReference type="Gene3D" id="1.10.340.70">
    <property type="match status" value="1"/>
</dbReference>
<feature type="compositionally biased region" description="Basic and acidic residues" evidence="1">
    <location>
        <begin position="81"/>
        <end position="104"/>
    </location>
</feature>
<gene>
    <name evidence="3" type="ORF">FSB_LOCUS60118</name>
</gene>
<dbReference type="PANTHER" id="PTHR48475">
    <property type="entry name" value="RIBONUCLEASE H"/>
    <property type="match status" value="1"/>
</dbReference>
<dbReference type="Gene3D" id="3.30.70.270">
    <property type="match status" value="1"/>
</dbReference>
<dbReference type="InterPro" id="IPR036397">
    <property type="entry name" value="RNaseH_sf"/>
</dbReference>
<dbReference type="PANTHER" id="PTHR48475:SF2">
    <property type="entry name" value="RIBONUCLEASE H"/>
    <property type="match status" value="1"/>
</dbReference>
<protein>
    <recommendedName>
        <fullName evidence="2">Integrase catalytic domain-containing protein</fullName>
    </recommendedName>
</protein>
<dbReference type="SUPFAM" id="SSF56672">
    <property type="entry name" value="DNA/RNA polymerases"/>
    <property type="match status" value="1"/>
</dbReference>
<feature type="compositionally biased region" description="Basic and acidic residues" evidence="1">
    <location>
        <begin position="285"/>
        <end position="305"/>
    </location>
</feature>
<feature type="region of interest" description="Disordered" evidence="1">
    <location>
        <begin position="1"/>
        <end position="22"/>
    </location>
</feature>
<evidence type="ECO:0000313" key="3">
    <source>
        <dbReference type="EMBL" id="SPD32236.1"/>
    </source>
</evidence>
<accession>A0A2N9J420</accession>
<feature type="region of interest" description="Disordered" evidence="1">
    <location>
        <begin position="34"/>
        <end position="121"/>
    </location>
</feature>
<feature type="compositionally biased region" description="Basic and acidic residues" evidence="1">
    <location>
        <begin position="56"/>
        <end position="67"/>
    </location>
</feature>
<dbReference type="Gene3D" id="3.10.10.10">
    <property type="entry name" value="HIV Type 1 Reverse Transcriptase, subunit A, domain 1"/>
    <property type="match status" value="1"/>
</dbReference>
<dbReference type="CDD" id="cd09279">
    <property type="entry name" value="RNase_HI_like"/>
    <property type="match status" value="1"/>
</dbReference>
<dbReference type="Pfam" id="PF17921">
    <property type="entry name" value="Integrase_H2C2"/>
    <property type="match status" value="1"/>
</dbReference>
<dbReference type="SUPFAM" id="SSF53098">
    <property type="entry name" value="Ribonuclease H-like"/>
    <property type="match status" value="1"/>
</dbReference>
<dbReference type="Pfam" id="PF00078">
    <property type="entry name" value="RVT_1"/>
    <property type="match status" value="1"/>
</dbReference>
<evidence type="ECO:0000259" key="2">
    <source>
        <dbReference type="PROSITE" id="PS50994"/>
    </source>
</evidence>
<dbReference type="CDD" id="cd01647">
    <property type="entry name" value="RT_LTR"/>
    <property type="match status" value="1"/>
</dbReference>
<dbReference type="Gene3D" id="3.30.420.10">
    <property type="entry name" value="Ribonuclease H-like superfamily/Ribonuclease H"/>
    <property type="match status" value="2"/>
</dbReference>
<dbReference type="PROSITE" id="PS50994">
    <property type="entry name" value="INTEGRASE"/>
    <property type="match status" value="1"/>
</dbReference>
<name>A0A2N9J420_FAGSY</name>
<sequence>MEGDHHNKGTSNNPPLTPIERQMQVIATSIQDLARETSRQNQELWQAIRKGAPTPHDNDLPPPRGEDGLNDQEADSCQVTRCREDESDRPDWSSKQPERSDHSSKQLNHIARSSKDPNDKTACLEEELREMRKQLGDMKNSLKAKAAHNLDNLVHRADSPFIPSIANFPIPSRFKLPLLENFDGTKDPFDYLEAFKTVMQLQAVPKEIMCRVFPMGLRGSARPVKRTTTHTLAQRQVDGGRITKGIRLRKGDFLYDLYKDPLKTMSELMYEATKHMNAEDALEAMDDHPPKRRKDTEDRKPEPAKQKVPKFIKTPERKRTTAPPVKFNSFTPLNTPIDKLLLQIQDDLSLRWPGKIRSDPNSRPKNLYCRFHRDHGHLTEDCVALKEQVETLIRQGFTTRRVMVDNGSSADILYLPAYQQMRLNKDKLRPMDAPLVGFTGDKVCPVGIVTLPITEKSEETKWLQECYLASLGSEGRNQTMTIEEQKITVNPSEELDTVKLEDERPERTVRIDANLPPRMKESLIQFLKNNKDVFAWSHEDMPGYNQIVMDEIDQEKTSFITSRGFFCYKVMPFGLKNAGATYQRLMNRMFHDQIGRNVEVYVDDMMVKSKEESDHLDDLRETFETLRKYQMKLNPRRVAALNRFVSRSTDKCLPFFKTLKKAFTWMNECQQAFEELKRYLMTPPLLSPSKQGEELYLYLAVSPTAVSSALIREEDGRQLLVYYTSRALRGAEGKISTHGEVGLRTPGRLIQWSIKLSEFDIDYRSRLAIKAQALADFIAEFTKKDDEPVETEENKAPRWTYTTTNNEAEYEALLAGLKTAKTLGATELNVHSDSQLVVGQVNGDYEAKEGRMLQYLNLVKHQMSRFLEGTLYKKGFSFPYLRCLAPAEAEYVLREIHEGICGNHSGTWSLTKKVVQAGYYWPSIQANADLLVRHCDKCQRFANLHHSPSEELTPMTSPWPFAQWGLDIMGPFPIGRHQLRFVVVAIDYFTKWVEAEPLATITERNIQNFVWKAVICRFEIPRVLVSDNSKQFDNPKFRQFSEELGIHNHYSSPGHPQANGQVEVTNRSLLKLIKTRLEGAKGVWPEELPSILWAYRTITRIPTGETPFRMTFGTEAIVPVEIEIEQAMGRMKRYQEKMARHHNAKVKARRFEIGDLVLRKVTPATRDSTQGKLGPNWEGPYRVIEIHRRGTYHLENMDGGRLPHPWNIEHLKKYYP</sequence>
<evidence type="ECO:0000256" key="1">
    <source>
        <dbReference type="SAM" id="MobiDB-lite"/>
    </source>
</evidence>
<dbReference type="InterPro" id="IPR001584">
    <property type="entry name" value="Integrase_cat-core"/>
</dbReference>
<dbReference type="InterPro" id="IPR041577">
    <property type="entry name" value="RT_RNaseH_2"/>
</dbReference>
<dbReference type="InterPro" id="IPR002156">
    <property type="entry name" value="RNaseH_domain"/>
</dbReference>
<dbReference type="Pfam" id="PF13456">
    <property type="entry name" value="RVT_3"/>
    <property type="match status" value="1"/>
</dbReference>
<dbReference type="InterPro" id="IPR043502">
    <property type="entry name" value="DNA/RNA_pol_sf"/>
</dbReference>
<dbReference type="Pfam" id="PF00665">
    <property type="entry name" value="rve"/>
    <property type="match status" value="1"/>
</dbReference>
<dbReference type="InterPro" id="IPR012337">
    <property type="entry name" value="RNaseH-like_sf"/>
</dbReference>
<dbReference type="InterPro" id="IPR000477">
    <property type="entry name" value="RT_dom"/>
</dbReference>
<dbReference type="InterPro" id="IPR043128">
    <property type="entry name" value="Rev_trsase/Diguanyl_cyclase"/>
</dbReference>
<dbReference type="InterPro" id="IPR041588">
    <property type="entry name" value="Integrase_H2C2"/>
</dbReference>
<feature type="domain" description="Integrase catalytic" evidence="2">
    <location>
        <begin position="954"/>
        <end position="1115"/>
    </location>
</feature>